<evidence type="ECO:0000313" key="1">
    <source>
        <dbReference type="EMBL" id="KAL2854063.1"/>
    </source>
</evidence>
<accession>A0ABR4KP58</accession>
<dbReference type="Proteomes" id="UP001610444">
    <property type="component" value="Unassembled WGS sequence"/>
</dbReference>
<organism evidence="1 2">
    <name type="scientific">Aspergillus pseudodeflectus</name>
    <dbReference type="NCBI Taxonomy" id="176178"/>
    <lineage>
        <taxon>Eukaryota</taxon>
        <taxon>Fungi</taxon>
        <taxon>Dikarya</taxon>
        <taxon>Ascomycota</taxon>
        <taxon>Pezizomycotina</taxon>
        <taxon>Eurotiomycetes</taxon>
        <taxon>Eurotiomycetidae</taxon>
        <taxon>Eurotiales</taxon>
        <taxon>Aspergillaceae</taxon>
        <taxon>Aspergillus</taxon>
        <taxon>Aspergillus subgen. Nidulantes</taxon>
    </lineage>
</organism>
<proteinExistence type="predicted"/>
<evidence type="ECO:0000313" key="2">
    <source>
        <dbReference type="Proteomes" id="UP001610444"/>
    </source>
</evidence>
<dbReference type="EMBL" id="JBFXLR010000012">
    <property type="protein sequence ID" value="KAL2854063.1"/>
    <property type="molecule type" value="Genomic_DNA"/>
</dbReference>
<dbReference type="RefSeq" id="XP_070901228.1">
    <property type="nucleotide sequence ID" value="XM_071049079.1"/>
</dbReference>
<comment type="caution">
    <text evidence="1">The sequence shown here is derived from an EMBL/GenBank/DDBJ whole genome shotgun (WGS) entry which is preliminary data.</text>
</comment>
<reference evidence="1 2" key="1">
    <citation type="submission" date="2024-07" db="EMBL/GenBank/DDBJ databases">
        <title>Section-level genome sequencing and comparative genomics of Aspergillus sections Usti and Cavernicolus.</title>
        <authorList>
            <consortium name="Lawrence Berkeley National Laboratory"/>
            <person name="Nybo J.L."/>
            <person name="Vesth T.C."/>
            <person name="Theobald S."/>
            <person name="Frisvad J.C."/>
            <person name="Larsen T.O."/>
            <person name="Kjaerboelling I."/>
            <person name="Rothschild-Mancinelli K."/>
            <person name="Lyhne E.K."/>
            <person name="Kogle M.E."/>
            <person name="Barry K."/>
            <person name="Clum A."/>
            <person name="Na H."/>
            <person name="Ledsgaard L."/>
            <person name="Lin J."/>
            <person name="Lipzen A."/>
            <person name="Kuo A."/>
            <person name="Riley R."/>
            <person name="Mondo S."/>
            <person name="LaButti K."/>
            <person name="Haridas S."/>
            <person name="Pangalinan J."/>
            <person name="Salamov A.A."/>
            <person name="Simmons B.A."/>
            <person name="Magnuson J.K."/>
            <person name="Chen J."/>
            <person name="Drula E."/>
            <person name="Henrissat B."/>
            <person name="Wiebenga A."/>
            <person name="Lubbers R.J."/>
            <person name="Gomes A.C."/>
            <person name="Macurrencykelacurrency M.R."/>
            <person name="Stajich J."/>
            <person name="Grigoriev I.V."/>
            <person name="Mortensen U.H."/>
            <person name="De vries R.P."/>
            <person name="Baker S.E."/>
            <person name="Andersen M.R."/>
        </authorList>
    </citation>
    <scope>NUCLEOTIDE SEQUENCE [LARGE SCALE GENOMIC DNA]</scope>
    <source>
        <strain evidence="1 2">CBS 756.74</strain>
    </source>
</reference>
<protein>
    <submittedName>
        <fullName evidence="1">Uncharacterized protein</fullName>
    </submittedName>
</protein>
<name>A0ABR4KP58_9EURO</name>
<gene>
    <name evidence="1" type="ORF">BJX68DRAFT_38589</name>
</gene>
<sequence length="91" mass="10259">MSINNDYRLRAAGLPIYRLRAAGLPIIEAHRLTFVITVYLIHIMVRTPFVVDHLTARKGLAQMSHAEINQETGVYVQRSAGHQNVTKVMTC</sequence>
<dbReference type="GeneID" id="98164243"/>
<keyword evidence="2" id="KW-1185">Reference proteome</keyword>